<reference evidence="2 3" key="1">
    <citation type="submission" date="2020-03" db="EMBL/GenBank/DDBJ databases">
        <title>Genomic Encyclopedia of Type Strains, Phase IV (KMG-V): Genome sequencing to study the core and pangenomes of soil and plant-associated prokaryotes.</title>
        <authorList>
            <person name="Whitman W."/>
        </authorList>
    </citation>
    <scope>NUCLEOTIDE SEQUENCE [LARGE SCALE GENOMIC DNA]</scope>
    <source>
        <strain evidence="2 3">1B</strain>
    </source>
</reference>
<evidence type="ECO:0000313" key="2">
    <source>
        <dbReference type="EMBL" id="NKI88899.1"/>
    </source>
</evidence>
<protein>
    <recommendedName>
        <fullName evidence="4">Lipoprotein</fullName>
    </recommendedName>
</protein>
<keyword evidence="3" id="KW-1185">Reference proteome</keyword>
<proteinExistence type="predicted"/>
<organism evidence="2 3">
    <name type="scientific">Hymenobacter artigasi</name>
    <dbReference type="NCBI Taxonomy" id="2719616"/>
    <lineage>
        <taxon>Bacteria</taxon>
        <taxon>Pseudomonadati</taxon>
        <taxon>Bacteroidota</taxon>
        <taxon>Cytophagia</taxon>
        <taxon>Cytophagales</taxon>
        <taxon>Hymenobacteraceae</taxon>
        <taxon>Hymenobacter</taxon>
    </lineage>
</organism>
<dbReference type="Proteomes" id="UP000717634">
    <property type="component" value="Unassembled WGS sequence"/>
</dbReference>
<keyword evidence="1" id="KW-0732">Signal</keyword>
<dbReference type="EMBL" id="JAAVTK010000003">
    <property type="protein sequence ID" value="NKI88899.1"/>
    <property type="molecule type" value="Genomic_DNA"/>
</dbReference>
<evidence type="ECO:0000256" key="1">
    <source>
        <dbReference type="SAM" id="SignalP"/>
    </source>
</evidence>
<feature type="signal peptide" evidence="1">
    <location>
        <begin position="1"/>
        <end position="22"/>
    </location>
</feature>
<dbReference type="RefSeq" id="WP_168672540.1">
    <property type="nucleotide sequence ID" value="NZ_JAAVTK010000003.1"/>
</dbReference>
<dbReference type="PROSITE" id="PS51257">
    <property type="entry name" value="PROKAR_LIPOPROTEIN"/>
    <property type="match status" value="1"/>
</dbReference>
<evidence type="ECO:0008006" key="4">
    <source>
        <dbReference type="Google" id="ProtNLM"/>
    </source>
</evidence>
<gene>
    <name evidence="2" type="ORF">HBN54_001492</name>
</gene>
<feature type="chain" id="PRO_5046443090" description="Lipoprotein" evidence="1">
    <location>
        <begin position="23"/>
        <end position="275"/>
    </location>
</feature>
<sequence length="275" mass="30039">MRRFTQSLCLAGAIAISGLLLGCPATKEPTENQTPAAGTSATYPAAEGFDQAGSDPKAVALADTVMRKMGGYDAWNNTRYLAWSFFGGQYQIWDKQTGDFHWEKDSLVANYNLGTKQGHVYRLGKDISATPAGQELLGKLTPIWNNNSWWLLMPFKLKDSGVTLKYKGAAKTMAGQPAEALQLTFKNVGTTPENGYEVLVNPTTGLVDEWAYFPAAADAQPAFRRRWADYTRHGQILLAADRSDATKPTRLDNIATAQTLPEGVMSSPTPVTKLR</sequence>
<name>A0ABX1HF98_9BACT</name>
<comment type="caution">
    <text evidence="2">The sequence shown here is derived from an EMBL/GenBank/DDBJ whole genome shotgun (WGS) entry which is preliminary data.</text>
</comment>
<accession>A0ABX1HF98</accession>
<evidence type="ECO:0000313" key="3">
    <source>
        <dbReference type="Proteomes" id="UP000717634"/>
    </source>
</evidence>